<protein>
    <submittedName>
        <fullName evidence="5">GntR family transcriptional regulator</fullName>
    </submittedName>
</protein>
<dbReference type="OrthoDB" id="9781630at2"/>
<sequence>MPIPKIKKVNDHGELSSKEIVYRTLKKWIIEGQLCPLEKLDHNEIANYFSVSRTPVREAFQLLETQNLIQSYPGKSTVVTELEVDNIDELYQPLITLQGLAMSLCIDRCSENNLDHLNQINEEFKRAISLRQTNNILKKDQEFHKYLINMSENQYVIEFCTLLMDHVYRLEYLFFEHNTDLHKSYFEHKDIIEALQRKDSYASPQLVKQHWNRTLMLIQTLTKTEIQ</sequence>
<dbReference type="eggNOG" id="COG1802">
    <property type="taxonomic scope" value="Bacteria"/>
</dbReference>
<dbReference type="PANTHER" id="PTHR43537">
    <property type="entry name" value="TRANSCRIPTIONAL REGULATOR, GNTR FAMILY"/>
    <property type="match status" value="1"/>
</dbReference>
<evidence type="ECO:0000313" key="5">
    <source>
        <dbReference type="EMBL" id="EST11342.1"/>
    </source>
</evidence>
<dbReference type="InterPro" id="IPR008920">
    <property type="entry name" value="TF_FadR/GntR_C"/>
</dbReference>
<organism evidence="5 6">
    <name type="scientific">Sporolactobacillus laevolacticus DSM 442</name>
    <dbReference type="NCBI Taxonomy" id="1395513"/>
    <lineage>
        <taxon>Bacteria</taxon>
        <taxon>Bacillati</taxon>
        <taxon>Bacillota</taxon>
        <taxon>Bacilli</taxon>
        <taxon>Bacillales</taxon>
        <taxon>Sporolactobacillaceae</taxon>
        <taxon>Sporolactobacillus</taxon>
    </lineage>
</organism>
<comment type="caution">
    <text evidence="5">The sequence shown here is derived from an EMBL/GenBank/DDBJ whole genome shotgun (WGS) entry which is preliminary data.</text>
</comment>
<dbReference type="CDD" id="cd07377">
    <property type="entry name" value="WHTH_GntR"/>
    <property type="match status" value="1"/>
</dbReference>
<dbReference type="PROSITE" id="PS50949">
    <property type="entry name" value="HTH_GNTR"/>
    <property type="match status" value="1"/>
</dbReference>
<dbReference type="InterPro" id="IPR036390">
    <property type="entry name" value="WH_DNA-bd_sf"/>
</dbReference>
<dbReference type="InterPro" id="IPR036388">
    <property type="entry name" value="WH-like_DNA-bd_sf"/>
</dbReference>
<dbReference type="SUPFAM" id="SSF48008">
    <property type="entry name" value="GntR ligand-binding domain-like"/>
    <property type="match status" value="1"/>
</dbReference>
<dbReference type="Pfam" id="PF00392">
    <property type="entry name" value="GntR"/>
    <property type="match status" value="1"/>
</dbReference>
<evidence type="ECO:0000313" key="6">
    <source>
        <dbReference type="Proteomes" id="UP000018296"/>
    </source>
</evidence>
<dbReference type="SUPFAM" id="SSF46785">
    <property type="entry name" value="Winged helix' DNA-binding domain"/>
    <property type="match status" value="1"/>
</dbReference>
<gene>
    <name evidence="5" type="ORF">P343_12230</name>
</gene>
<evidence type="ECO:0000256" key="3">
    <source>
        <dbReference type="ARBA" id="ARBA00023163"/>
    </source>
</evidence>
<keyword evidence="2" id="KW-0238">DNA-binding</keyword>
<dbReference type="GO" id="GO:0003677">
    <property type="term" value="F:DNA binding"/>
    <property type="evidence" value="ECO:0007669"/>
    <property type="project" value="UniProtKB-KW"/>
</dbReference>
<reference evidence="5 6" key="1">
    <citation type="journal article" date="2013" name="Genome Announc.">
        <title>Genome Sequence of Sporolactobacillus laevolacticus DSM442, an Efficient Polymer-Grade D-Lactate Producer from Agricultural Waste Cottonseed as a Nitrogen Source.</title>
        <authorList>
            <person name="Wang H."/>
            <person name="Wang L."/>
            <person name="Ju J."/>
            <person name="Yu B."/>
            <person name="Ma Y."/>
        </authorList>
    </citation>
    <scope>NUCLEOTIDE SEQUENCE [LARGE SCALE GENOMIC DNA]</scope>
    <source>
        <strain evidence="5 6">DSM 442</strain>
    </source>
</reference>
<keyword evidence="6" id="KW-1185">Reference proteome</keyword>
<dbReference type="RefSeq" id="WP_023510688.1">
    <property type="nucleotide sequence ID" value="NZ_AWTC01000012.1"/>
</dbReference>
<evidence type="ECO:0000256" key="2">
    <source>
        <dbReference type="ARBA" id="ARBA00023125"/>
    </source>
</evidence>
<dbReference type="InterPro" id="IPR011711">
    <property type="entry name" value="GntR_C"/>
</dbReference>
<dbReference type="STRING" id="1395513.P343_12230"/>
<dbReference type="EMBL" id="AWTC01000012">
    <property type="protein sequence ID" value="EST11342.1"/>
    <property type="molecule type" value="Genomic_DNA"/>
</dbReference>
<proteinExistence type="predicted"/>
<dbReference type="Proteomes" id="UP000018296">
    <property type="component" value="Unassembled WGS sequence"/>
</dbReference>
<feature type="domain" description="HTH gntR-type" evidence="4">
    <location>
        <begin position="15"/>
        <end position="82"/>
    </location>
</feature>
<accession>V6IVW5</accession>
<dbReference type="AlphaFoldDB" id="V6IVW5"/>
<evidence type="ECO:0000256" key="1">
    <source>
        <dbReference type="ARBA" id="ARBA00023015"/>
    </source>
</evidence>
<dbReference type="SMART" id="SM00895">
    <property type="entry name" value="FCD"/>
    <property type="match status" value="1"/>
</dbReference>
<evidence type="ECO:0000259" key="4">
    <source>
        <dbReference type="PROSITE" id="PS50949"/>
    </source>
</evidence>
<name>V6IVW5_9BACL</name>
<dbReference type="Gene3D" id="1.10.10.10">
    <property type="entry name" value="Winged helix-like DNA-binding domain superfamily/Winged helix DNA-binding domain"/>
    <property type="match status" value="1"/>
</dbReference>
<dbReference type="Pfam" id="PF07729">
    <property type="entry name" value="FCD"/>
    <property type="match status" value="1"/>
</dbReference>
<dbReference type="Gene3D" id="1.20.120.530">
    <property type="entry name" value="GntR ligand-binding domain-like"/>
    <property type="match status" value="1"/>
</dbReference>
<dbReference type="PATRIC" id="fig|1395513.3.peg.2481"/>
<dbReference type="InterPro" id="IPR000524">
    <property type="entry name" value="Tscrpt_reg_HTH_GntR"/>
</dbReference>
<keyword evidence="1" id="KW-0805">Transcription regulation</keyword>
<keyword evidence="3" id="KW-0804">Transcription</keyword>
<dbReference type="PANTHER" id="PTHR43537:SF24">
    <property type="entry name" value="GLUCONATE OPERON TRANSCRIPTIONAL REPRESSOR"/>
    <property type="match status" value="1"/>
</dbReference>
<dbReference type="GO" id="GO:0003700">
    <property type="term" value="F:DNA-binding transcription factor activity"/>
    <property type="evidence" value="ECO:0007669"/>
    <property type="project" value="InterPro"/>
</dbReference>
<dbReference type="SMART" id="SM00345">
    <property type="entry name" value="HTH_GNTR"/>
    <property type="match status" value="1"/>
</dbReference>